<feature type="domain" description="GOLD" evidence="2">
    <location>
        <begin position="255"/>
        <end position="380"/>
    </location>
</feature>
<sequence length="393" mass="45019">MSGHVGDLSPKQAEVLQKFRETMKDVLKPHHDDYFLTRWLRARNYDLKKAETMLRNDFTWRAQNGVDTILSDYKVPEVIEKYYPGGLCGRDKEGCPIWIDPFGDMDIKGMLSSARKQDVIKSKVHLLERIYKLFEAESTESRRVNGVILIYDLEKMGLKHLWKPGVDLFNSILAIFEEHFPESLKKSFVINAPRIFPIAFNLVRPFLSEATVKKVHILGSNYKEELLKHIDADQLPVYWGGTKTDPDGNIKCPSQICLGGEIPQKYYSEVLSNLDGFTEVDLGRGSSLQLDYEIKVPQSVIRWQFKTDGFDIGFGIFKRTKNKRQKAGAMDEVVASDRVNSHLIPEDGSTTCTDVGTYVIRFDNTYSWTRGKTLFYLIEVLEPDVTDLDIQTD</sequence>
<dbReference type="Proteomes" id="UP001347796">
    <property type="component" value="Unassembled WGS sequence"/>
</dbReference>
<dbReference type="PRINTS" id="PR00180">
    <property type="entry name" value="CRETINALDHBP"/>
</dbReference>
<dbReference type="InterPro" id="IPR001251">
    <property type="entry name" value="CRAL-TRIO_dom"/>
</dbReference>
<dbReference type="InterPro" id="IPR009038">
    <property type="entry name" value="GOLD_dom"/>
</dbReference>
<dbReference type="PROSITE" id="PS50866">
    <property type="entry name" value="GOLD"/>
    <property type="match status" value="1"/>
</dbReference>
<dbReference type="InterPro" id="IPR051064">
    <property type="entry name" value="SEC14/CRAL-TRIO_domain"/>
</dbReference>
<dbReference type="Pfam" id="PF03765">
    <property type="entry name" value="CRAL_TRIO_N"/>
    <property type="match status" value="1"/>
</dbReference>
<proteinExistence type="predicted"/>
<evidence type="ECO:0000259" key="2">
    <source>
        <dbReference type="PROSITE" id="PS50866"/>
    </source>
</evidence>
<dbReference type="SMART" id="SM00516">
    <property type="entry name" value="SEC14"/>
    <property type="match status" value="1"/>
</dbReference>
<keyword evidence="4" id="KW-1185">Reference proteome</keyword>
<dbReference type="InterPro" id="IPR011074">
    <property type="entry name" value="CRAL/TRIO_N_dom"/>
</dbReference>
<dbReference type="GO" id="GO:0005737">
    <property type="term" value="C:cytoplasm"/>
    <property type="evidence" value="ECO:0007669"/>
    <property type="project" value="TreeGrafter"/>
</dbReference>
<dbReference type="EMBL" id="JAZGQO010000002">
    <property type="protein sequence ID" value="KAK6192519.1"/>
    <property type="molecule type" value="Genomic_DNA"/>
</dbReference>
<dbReference type="Pfam" id="PF00650">
    <property type="entry name" value="CRAL_TRIO"/>
    <property type="match status" value="1"/>
</dbReference>
<dbReference type="InterPro" id="IPR036273">
    <property type="entry name" value="CRAL/TRIO_N_dom_sf"/>
</dbReference>
<evidence type="ECO:0000313" key="3">
    <source>
        <dbReference type="EMBL" id="KAK6192519.1"/>
    </source>
</evidence>
<reference evidence="3 4" key="1">
    <citation type="submission" date="2024-01" db="EMBL/GenBank/DDBJ databases">
        <title>The genome of the rayed Mediterranean limpet Patella caerulea (Linnaeus, 1758).</title>
        <authorList>
            <person name="Anh-Thu Weber A."/>
            <person name="Halstead-Nussloch G."/>
        </authorList>
    </citation>
    <scope>NUCLEOTIDE SEQUENCE [LARGE SCALE GENOMIC DNA]</scope>
    <source>
        <strain evidence="3">AATW-2023a</strain>
        <tissue evidence="3">Whole specimen</tissue>
    </source>
</reference>
<evidence type="ECO:0008006" key="5">
    <source>
        <dbReference type="Google" id="ProtNLM"/>
    </source>
</evidence>
<dbReference type="InterPro" id="IPR036865">
    <property type="entry name" value="CRAL-TRIO_dom_sf"/>
</dbReference>
<dbReference type="SUPFAM" id="SSF52087">
    <property type="entry name" value="CRAL/TRIO domain"/>
    <property type="match status" value="1"/>
</dbReference>
<dbReference type="PROSITE" id="PS50191">
    <property type="entry name" value="CRAL_TRIO"/>
    <property type="match status" value="1"/>
</dbReference>
<dbReference type="CDD" id="cd00170">
    <property type="entry name" value="SEC14"/>
    <property type="match status" value="1"/>
</dbReference>
<comment type="caution">
    <text evidence="3">The sequence shown here is derived from an EMBL/GenBank/DDBJ whole genome shotgun (WGS) entry which is preliminary data.</text>
</comment>
<dbReference type="SUPFAM" id="SSF46938">
    <property type="entry name" value="CRAL/TRIO N-terminal domain"/>
    <property type="match status" value="1"/>
</dbReference>
<dbReference type="PANTHER" id="PTHR23324">
    <property type="entry name" value="SEC14 RELATED PROTEIN"/>
    <property type="match status" value="1"/>
</dbReference>
<dbReference type="SMART" id="SM01100">
    <property type="entry name" value="CRAL_TRIO_N"/>
    <property type="match status" value="1"/>
</dbReference>
<dbReference type="Gene3D" id="2.60.120.680">
    <property type="entry name" value="GOLD domain"/>
    <property type="match status" value="1"/>
</dbReference>
<dbReference type="AlphaFoldDB" id="A0AAN8KHV2"/>
<gene>
    <name evidence="3" type="ORF">SNE40_003970</name>
</gene>
<protein>
    <recommendedName>
        <fullName evidence="5">SEC14-like protein 2</fullName>
    </recommendedName>
</protein>
<organism evidence="3 4">
    <name type="scientific">Patella caerulea</name>
    <name type="common">Rayed Mediterranean limpet</name>
    <dbReference type="NCBI Taxonomy" id="87958"/>
    <lineage>
        <taxon>Eukaryota</taxon>
        <taxon>Metazoa</taxon>
        <taxon>Spiralia</taxon>
        <taxon>Lophotrochozoa</taxon>
        <taxon>Mollusca</taxon>
        <taxon>Gastropoda</taxon>
        <taxon>Patellogastropoda</taxon>
        <taxon>Patelloidea</taxon>
        <taxon>Patellidae</taxon>
        <taxon>Patella</taxon>
    </lineage>
</organism>
<name>A0AAN8KHV2_PATCE</name>
<accession>A0AAN8KHV2</accession>
<dbReference type="PANTHER" id="PTHR23324:SF83">
    <property type="entry name" value="SEC14-LIKE PROTEIN 2"/>
    <property type="match status" value="1"/>
</dbReference>
<evidence type="ECO:0000259" key="1">
    <source>
        <dbReference type="PROSITE" id="PS50191"/>
    </source>
</evidence>
<evidence type="ECO:0000313" key="4">
    <source>
        <dbReference type="Proteomes" id="UP001347796"/>
    </source>
</evidence>
<dbReference type="SUPFAM" id="SSF101576">
    <property type="entry name" value="Supernatant protein factor (SPF), C-terminal domain"/>
    <property type="match status" value="1"/>
</dbReference>
<feature type="domain" description="CRAL-TRIO" evidence="1">
    <location>
        <begin position="75"/>
        <end position="247"/>
    </location>
</feature>
<dbReference type="Gene3D" id="3.40.525.10">
    <property type="entry name" value="CRAL-TRIO lipid binding domain"/>
    <property type="match status" value="1"/>
</dbReference>
<dbReference type="InterPro" id="IPR036598">
    <property type="entry name" value="GOLD_dom_sf"/>
</dbReference>